<reference evidence="2 4" key="1">
    <citation type="journal article" date="2008" name="Science">
        <title>The Physcomitrella genome reveals evolutionary insights into the conquest of land by plants.</title>
        <authorList>
            <person name="Rensing S."/>
            <person name="Lang D."/>
            <person name="Zimmer A."/>
            <person name="Terry A."/>
            <person name="Salamov A."/>
            <person name="Shapiro H."/>
            <person name="Nishiyama T."/>
            <person name="Perroud P.-F."/>
            <person name="Lindquist E."/>
            <person name="Kamisugi Y."/>
            <person name="Tanahashi T."/>
            <person name="Sakakibara K."/>
            <person name="Fujita T."/>
            <person name="Oishi K."/>
            <person name="Shin-I T."/>
            <person name="Kuroki Y."/>
            <person name="Toyoda A."/>
            <person name="Suzuki Y."/>
            <person name="Hashimoto A."/>
            <person name="Yamaguchi K."/>
            <person name="Sugano A."/>
            <person name="Kohara Y."/>
            <person name="Fujiyama A."/>
            <person name="Anterola A."/>
            <person name="Aoki S."/>
            <person name="Ashton N."/>
            <person name="Barbazuk W.B."/>
            <person name="Barker E."/>
            <person name="Bennetzen J."/>
            <person name="Bezanilla M."/>
            <person name="Blankenship R."/>
            <person name="Cho S.H."/>
            <person name="Dutcher S."/>
            <person name="Estelle M."/>
            <person name="Fawcett J.A."/>
            <person name="Gundlach H."/>
            <person name="Hanada K."/>
            <person name="Heyl A."/>
            <person name="Hicks K.A."/>
            <person name="Hugh J."/>
            <person name="Lohr M."/>
            <person name="Mayer K."/>
            <person name="Melkozernov A."/>
            <person name="Murata T."/>
            <person name="Nelson D."/>
            <person name="Pils B."/>
            <person name="Prigge M."/>
            <person name="Reiss B."/>
            <person name="Renner T."/>
            <person name="Rombauts S."/>
            <person name="Rushton P."/>
            <person name="Sanderfoot A."/>
            <person name="Schween G."/>
            <person name="Shiu S.-H."/>
            <person name="Stueber K."/>
            <person name="Theodoulou F.L."/>
            <person name="Tu H."/>
            <person name="Van de Peer Y."/>
            <person name="Verrier P.J."/>
            <person name="Waters E."/>
            <person name="Wood A."/>
            <person name="Yang L."/>
            <person name="Cove D."/>
            <person name="Cuming A."/>
            <person name="Hasebe M."/>
            <person name="Lucas S."/>
            <person name="Mishler D.B."/>
            <person name="Reski R."/>
            <person name="Grigoriev I."/>
            <person name="Quatrano R.S."/>
            <person name="Boore J.L."/>
        </authorList>
    </citation>
    <scope>NUCLEOTIDE SEQUENCE [LARGE SCALE GENOMIC DNA]</scope>
    <source>
        <strain evidence="3 4">cv. Gransden 2004</strain>
    </source>
</reference>
<evidence type="ECO:0000313" key="4">
    <source>
        <dbReference type="Proteomes" id="UP000006727"/>
    </source>
</evidence>
<reference evidence="3" key="3">
    <citation type="submission" date="2020-12" db="UniProtKB">
        <authorList>
            <consortium name="EnsemblPlants"/>
        </authorList>
    </citation>
    <scope>IDENTIFICATION</scope>
</reference>
<keyword evidence="4" id="KW-1185">Reference proteome</keyword>
<name>A0A2K1L0R0_PHYPA</name>
<accession>A0A2K1L0R0</accession>
<dbReference type="Proteomes" id="UP000006727">
    <property type="component" value="Chromosome 2"/>
</dbReference>
<reference evidence="2 4" key="2">
    <citation type="journal article" date="2018" name="Plant J.">
        <title>The Physcomitrella patens chromosome-scale assembly reveals moss genome structure and evolution.</title>
        <authorList>
            <person name="Lang D."/>
            <person name="Ullrich K.K."/>
            <person name="Murat F."/>
            <person name="Fuchs J."/>
            <person name="Jenkins J."/>
            <person name="Haas F.B."/>
            <person name="Piednoel M."/>
            <person name="Gundlach H."/>
            <person name="Van Bel M."/>
            <person name="Meyberg R."/>
            <person name="Vives C."/>
            <person name="Morata J."/>
            <person name="Symeonidi A."/>
            <person name="Hiss M."/>
            <person name="Muchero W."/>
            <person name="Kamisugi Y."/>
            <person name="Saleh O."/>
            <person name="Blanc G."/>
            <person name="Decker E.L."/>
            <person name="van Gessel N."/>
            <person name="Grimwood J."/>
            <person name="Hayes R.D."/>
            <person name="Graham S.W."/>
            <person name="Gunter L.E."/>
            <person name="McDaniel S.F."/>
            <person name="Hoernstein S.N.W."/>
            <person name="Larsson A."/>
            <person name="Li F.W."/>
            <person name="Perroud P.F."/>
            <person name="Phillips J."/>
            <person name="Ranjan P."/>
            <person name="Rokshar D.S."/>
            <person name="Rothfels C.J."/>
            <person name="Schneider L."/>
            <person name="Shu S."/>
            <person name="Stevenson D.W."/>
            <person name="Thummler F."/>
            <person name="Tillich M."/>
            <person name="Villarreal Aguilar J.C."/>
            <person name="Widiez T."/>
            <person name="Wong G.K."/>
            <person name="Wymore A."/>
            <person name="Zhang Y."/>
            <person name="Zimmer A.D."/>
            <person name="Quatrano R.S."/>
            <person name="Mayer K.F.X."/>
            <person name="Goodstein D."/>
            <person name="Casacuberta J.M."/>
            <person name="Vandepoele K."/>
            <person name="Reski R."/>
            <person name="Cuming A.C."/>
            <person name="Tuskan G.A."/>
            <person name="Maumus F."/>
            <person name="Salse J."/>
            <person name="Schmutz J."/>
            <person name="Rensing S.A."/>
        </authorList>
    </citation>
    <scope>NUCLEOTIDE SEQUENCE [LARGE SCALE GENOMIC DNA]</scope>
    <source>
        <strain evidence="3 4">cv. Gransden 2004</strain>
    </source>
</reference>
<feature type="compositionally biased region" description="Polar residues" evidence="1">
    <location>
        <begin position="82"/>
        <end position="91"/>
    </location>
</feature>
<sequence length="134" mass="15120">MAKMELEGEPKSGENRLAGTFFFLLGTSNRHDCTDRHLLRFSQITAMGLTTNPGRILKGSRALTVRRKRRQEEQPLNHEENAIQNLASKTETQMDRRALHSRRDIVVLVSAPSKNNKPECAGEITFTIQSFAVV</sequence>
<dbReference type="EMBL" id="ABEU02000002">
    <property type="protein sequence ID" value="PNR59618.1"/>
    <property type="molecule type" value="Genomic_DNA"/>
</dbReference>
<gene>
    <name evidence="2" type="ORF">PHYPA_002410</name>
</gene>
<dbReference type="AlphaFoldDB" id="A0A2K1L0R0"/>
<organism evidence="2">
    <name type="scientific">Physcomitrium patens</name>
    <name type="common">Spreading-leaved earth moss</name>
    <name type="synonym">Physcomitrella patens</name>
    <dbReference type="NCBI Taxonomy" id="3218"/>
    <lineage>
        <taxon>Eukaryota</taxon>
        <taxon>Viridiplantae</taxon>
        <taxon>Streptophyta</taxon>
        <taxon>Embryophyta</taxon>
        <taxon>Bryophyta</taxon>
        <taxon>Bryophytina</taxon>
        <taxon>Bryopsida</taxon>
        <taxon>Funariidae</taxon>
        <taxon>Funariales</taxon>
        <taxon>Funariaceae</taxon>
        <taxon>Physcomitrium</taxon>
    </lineage>
</organism>
<evidence type="ECO:0000313" key="3">
    <source>
        <dbReference type="EnsemblPlants" id="Pp3c2_9049V3.1"/>
    </source>
</evidence>
<feature type="region of interest" description="Disordered" evidence="1">
    <location>
        <begin position="67"/>
        <end position="95"/>
    </location>
</feature>
<dbReference type="EnsemblPlants" id="Pp3c2_9049V3.1">
    <property type="protein sequence ID" value="Pp3c2_9049V3.1"/>
    <property type="gene ID" value="Pp3c2_9049"/>
</dbReference>
<dbReference type="Gramene" id="Pp3c2_9049V3.1">
    <property type="protein sequence ID" value="Pp3c2_9049V3.1"/>
    <property type="gene ID" value="Pp3c2_9049"/>
</dbReference>
<evidence type="ECO:0000313" key="2">
    <source>
        <dbReference type="EMBL" id="PNR59618.1"/>
    </source>
</evidence>
<dbReference type="InParanoid" id="A0A2K1L0R0"/>
<feature type="compositionally biased region" description="Basic and acidic residues" evidence="1">
    <location>
        <begin position="70"/>
        <end position="81"/>
    </location>
</feature>
<evidence type="ECO:0000256" key="1">
    <source>
        <dbReference type="SAM" id="MobiDB-lite"/>
    </source>
</evidence>
<proteinExistence type="predicted"/>
<protein>
    <submittedName>
        <fullName evidence="2 3">Uncharacterized protein</fullName>
    </submittedName>
</protein>